<keyword evidence="3" id="KW-0963">Cytoplasm</keyword>
<dbReference type="GO" id="GO:0043015">
    <property type="term" value="F:gamma-tubulin binding"/>
    <property type="evidence" value="ECO:0007669"/>
    <property type="project" value="InterPro"/>
</dbReference>
<dbReference type="GO" id="GO:0007020">
    <property type="term" value="P:microtubule nucleation"/>
    <property type="evidence" value="ECO:0007669"/>
    <property type="project" value="InterPro"/>
</dbReference>
<evidence type="ECO:0000259" key="6">
    <source>
        <dbReference type="Pfam" id="PF04130"/>
    </source>
</evidence>
<evidence type="ECO:0000256" key="1">
    <source>
        <dbReference type="ARBA" id="ARBA00004245"/>
    </source>
</evidence>
<evidence type="ECO:0000313" key="8">
    <source>
        <dbReference type="EMBL" id="KAJ9574139.1"/>
    </source>
</evidence>
<evidence type="ECO:0000259" key="7">
    <source>
        <dbReference type="Pfam" id="PF17681"/>
    </source>
</evidence>
<dbReference type="FunFam" id="1.20.120.1900:FF:000003">
    <property type="entry name" value="Gamma-tubulin complex component"/>
    <property type="match status" value="1"/>
</dbReference>
<accession>A0AAD8E2C3</accession>
<dbReference type="InterPro" id="IPR007259">
    <property type="entry name" value="GCP"/>
</dbReference>
<feature type="non-terminal residue" evidence="8">
    <location>
        <position position="1"/>
    </location>
</feature>
<dbReference type="Pfam" id="PF17681">
    <property type="entry name" value="GCP_N_terminal"/>
    <property type="match status" value="1"/>
</dbReference>
<dbReference type="AlphaFoldDB" id="A0AAD8E2C3"/>
<dbReference type="InterPro" id="IPR042241">
    <property type="entry name" value="GCP_C_sf"/>
</dbReference>
<dbReference type="InterPro" id="IPR040457">
    <property type="entry name" value="GCP_C"/>
</dbReference>
<dbReference type="Proteomes" id="UP001233999">
    <property type="component" value="Unassembled WGS sequence"/>
</dbReference>
<dbReference type="GO" id="GO:0000278">
    <property type="term" value="P:mitotic cell cycle"/>
    <property type="evidence" value="ECO:0007669"/>
    <property type="project" value="TreeGrafter"/>
</dbReference>
<dbReference type="EMBL" id="JASPKZ010010653">
    <property type="protein sequence ID" value="KAJ9574139.1"/>
    <property type="molecule type" value="Genomic_DNA"/>
</dbReference>
<evidence type="ECO:0000313" key="9">
    <source>
        <dbReference type="Proteomes" id="UP001233999"/>
    </source>
</evidence>
<dbReference type="GO" id="GO:0000930">
    <property type="term" value="C:gamma-tubulin complex"/>
    <property type="evidence" value="ECO:0007669"/>
    <property type="project" value="TreeGrafter"/>
</dbReference>
<keyword evidence="9" id="KW-1185">Reference proteome</keyword>
<dbReference type="GO" id="GO:0000922">
    <property type="term" value="C:spindle pole"/>
    <property type="evidence" value="ECO:0007669"/>
    <property type="project" value="InterPro"/>
</dbReference>
<organism evidence="8 9">
    <name type="scientific">Diploptera punctata</name>
    <name type="common">Pacific beetle cockroach</name>
    <dbReference type="NCBI Taxonomy" id="6984"/>
    <lineage>
        <taxon>Eukaryota</taxon>
        <taxon>Metazoa</taxon>
        <taxon>Ecdysozoa</taxon>
        <taxon>Arthropoda</taxon>
        <taxon>Hexapoda</taxon>
        <taxon>Insecta</taxon>
        <taxon>Pterygota</taxon>
        <taxon>Neoptera</taxon>
        <taxon>Polyneoptera</taxon>
        <taxon>Dictyoptera</taxon>
        <taxon>Blattodea</taxon>
        <taxon>Blaberoidea</taxon>
        <taxon>Blaberidae</taxon>
        <taxon>Diplopterinae</taxon>
        <taxon>Diploptera</taxon>
    </lineage>
</organism>
<dbReference type="InterPro" id="IPR041470">
    <property type="entry name" value="GCP_N"/>
</dbReference>
<gene>
    <name evidence="8" type="ORF">L9F63_008472</name>
</gene>
<sequence>VRIKRPIRRFVLRLAELGWLHKQVRQCCDNPAGTETTGLIGQCLIAALKEELTEYYRLIAILQSQIKQRMDMSVDSPLSEEQPQYHQEGLTLHRLSVWTIEPVSRLKCLTAIVEASKNKKGGCLASCIHGFLHHGDPLVRETVKNLLAAVCKPMYVMLSRWILDGELEDPYGEFFIASNLEVKGDLLWHEKYYVLESMIPSFIPLAQAKKILATGKSINFLREICQDHNPVKGRELLRHTLECTSVEALFMVGREGDLQSMMDTAYLETSRRVLDVLTGQYKFLDHLQALRRYLLLGQGDFIRYLMELLEPELIKPASSLHLHKLSSILETAIRATNAQFEDTDILNRLDIRMLEQSTGDTGWDVFSLNYHVDGPIGTIFAQDVNVYLMLFNALWRAKRMEWILSGMWKRQATSSKLLRKLPELAPVLQQAHLLTSEMVHFIHQMQYYILFEVLECSWDILIKQVQQAEALDDIIYAHENFLHTVKAGALLDDNSTELATQLRTVYELILQLQTHEEKLHSRSLEELQALTRHEELIKLREKQGQFGTSSNEEEVNKNRRQDFKLRYIPNVKAQLRVISNSYQ</sequence>
<dbReference type="GO" id="GO:0031122">
    <property type="term" value="P:cytoplasmic microtubule organization"/>
    <property type="evidence" value="ECO:0007669"/>
    <property type="project" value="TreeGrafter"/>
</dbReference>
<protein>
    <recommendedName>
        <fullName evidence="10">Gamma-tubulin complex component</fullName>
    </recommendedName>
</protein>
<keyword evidence="4" id="KW-0493">Microtubule</keyword>
<dbReference type="PANTHER" id="PTHR19302">
    <property type="entry name" value="GAMMA TUBULIN COMPLEX PROTEIN"/>
    <property type="match status" value="1"/>
</dbReference>
<dbReference type="PANTHER" id="PTHR19302:SF14">
    <property type="entry name" value="GAMMA-TUBULIN COMPLEX COMPONENT 3"/>
    <property type="match status" value="1"/>
</dbReference>
<proteinExistence type="inferred from homology"/>
<dbReference type="Gene3D" id="1.20.120.1900">
    <property type="entry name" value="Gamma-tubulin complex, C-terminal domain"/>
    <property type="match status" value="1"/>
</dbReference>
<dbReference type="GO" id="GO:0051225">
    <property type="term" value="P:spindle assembly"/>
    <property type="evidence" value="ECO:0007669"/>
    <property type="project" value="TreeGrafter"/>
</dbReference>
<dbReference type="Pfam" id="PF04130">
    <property type="entry name" value="GCP_C_terminal"/>
    <property type="match status" value="1"/>
</dbReference>
<dbReference type="GO" id="GO:0051321">
    <property type="term" value="P:meiotic cell cycle"/>
    <property type="evidence" value="ECO:0007669"/>
    <property type="project" value="TreeGrafter"/>
</dbReference>
<evidence type="ECO:0000256" key="2">
    <source>
        <dbReference type="ARBA" id="ARBA00010337"/>
    </source>
</evidence>
<keyword evidence="5" id="KW-0206">Cytoskeleton</keyword>
<evidence type="ECO:0000256" key="4">
    <source>
        <dbReference type="ARBA" id="ARBA00022701"/>
    </source>
</evidence>
<reference evidence="8" key="2">
    <citation type="submission" date="2023-05" db="EMBL/GenBank/DDBJ databases">
        <authorList>
            <person name="Fouks B."/>
        </authorList>
    </citation>
    <scope>NUCLEOTIDE SEQUENCE</scope>
    <source>
        <strain evidence="8">Stay&amp;Tobe</strain>
        <tissue evidence="8">Testes</tissue>
    </source>
</reference>
<feature type="domain" description="Gamma tubulin complex component protein N-terminal" evidence="7">
    <location>
        <begin position="4"/>
        <end position="278"/>
    </location>
</feature>
<comment type="caution">
    <text evidence="8">The sequence shown here is derived from an EMBL/GenBank/DDBJ whole genome shotgun (WGS) entry which is preliminary data.</text>
</comment>
<dbReference type="GO" id="GO:0051011">
    <property type="term" value="F:microtubule minus-end binding"/>
    <property type="evidence" value="ECO:0007669"/>
    <property type="project" value="TreeGrafter"/>
</dbReference>
<evidence type="ECO:0008006" key="10">
    <source>
        <dbReference type="Google" id="ProtNLM"/>
    </source>
</evidence>
<feature type="non-terminal residue" evidence="8">
    <location>
        <position position="583"/>
    </location>
</feature>
<feature type="domain" description="Gamma tubulin complex component C-terminal" evidence="6">
    <location>
        <begin position="284"/>
        <end position="579"/>
    </location>
</feature>
<evidence type="ECO:0000256" key="3">
    <source>
        <dbReference type="ARBA" id="ARBA00022490"/>
    </source>
</evidence>
<comment type="similarity">
    <text evidence="2">Belongs to the TUBGCP family.</text>
</comment>
<evidence type="ECO:0000256" key="5">
    <source>
        <dbReference type="ARBA" id="ARBA00023212"/>
    </source>
</evidence>
<comment type="subcellular location">
    <subcellularLocation>
        <location evidence="1">Cytoplasm</location>
        <location evidence="1">Cytoskeleton</location>
    </subcellularLocation>
</comment>
<name>A0AAD8E2C3_DIPPU</name>
<reference evidence="8" key="1">
    <citation type="journal article" date="2023" name="IScience">
        <title>Live-bearing cockroach genome reveals convergent evolutionary mechanisms linked to viviparity in insects and beyond.</title>
        <authorList>
            <person name="Fouks B."/>
            <person name="Harrison M.C."/>
            <person name="Mikhailova A.A."/>
            <person name="Marchal E."/>
            <person name="English S."/>
            <person name="Carruthers M."/>
            <person name="Jennings E.C."/>
            <person name="Chiamaka E.L."/>
            <person name="Frigard R.A."/>
            <person name="Pippel M."/>
            <person name="Attardo G.M."/>
            <person name="Benoit J.B."/>
            <person name="Bornberg-Bauer E."/>
            <person name="Tobe S.S."/>
        </authorList>
    </citation>
    <scope>NUCLEOTIDE SEQUENCE</scope>
    <source>
        <strain evidence="8">Stay&amp;Tobe</strain>
    </source>
</reference>
<dbReference type="GO" id="GO:0005874">
    <property type="term" value="C:microtubule"/>
    <property type="evidence" value="ECO:0007669"/>
    <property type="project" value="UniProtKB-KW"/>
</dbReference>